<reference evidence="3" key="2">
    <citation type="submission" date="2015-02" db="UniProtKB">
        <authorList>
            <consortium name="EnsemblMetazoa"/>
        </authorList>
    </citation>
    <scope>IDENTIFICATION</scope>
</reference>
<keyword evidence="4" id="KW-1185">Reference proteome</keyword>
<dbReference type="PhylomeDB" id="T1JC32"/>
<feature type="domain" description="MBD" evidence="2">
    <location>
        <begin position="166"/>
        <end position="239"/>
    </location>
</feature>
<feature type="region of interest" description="Disordered" evidence="1">
    <location>
        <begin position="233"/>
        <end position="267"/>
    </location>
</feature>
<dbReference type="CDD" id="cd00122">
    <property type="entry name" value="MBD"/>
    <property type="match status" value="1"/>
</dbReference>
<dbReference type="Pfam" id="PF25597">
    <property type="entry name" value="SH3_retrovirus"/>
    <property type="match status" value="1"/>
</dbReference>
<feature type="region of interest" description="Disordered" evidence="1">
    <location>
        <begin position="83"/>
        <end position="117"/>
    </location>
</feature>
<evidence type="ECO:0000256" key="1">
    <source>
        <dbReference type="SAM" id="MobiDB-lite"/>
    </source>
</evidence>
<dbReference type="Gene3D" id="3.30.890.10">
    <property type="entry name" value="Methyl-cpg-binding Protein 2, Chain A"/>
    <property type="match status" value="1"/>
</dbReference>
<evidence type="ECO:0000313" key="3">
    <source>
        <dbReference type="EnsemblMetazoa" id="SMAR011339-PA"/>
    </source>
</evidence>
<dbReference type="InterPro" id="IPR001739">
    <property type="entry name" value="Methyl_CpG_DNA-bd"/>
</dbReference>
<dbReference type="eggNOG" id="KOG0017">
    <property type="taxonomic scope" value="Eukaryota"/>
</dbReference>
<organism evidence="3 4">
    <name type="scientific">Strigamia maritima</name>
    <name type="common">European centipede</name>
    <name type="synonym">Geophilus maritimus</name>
    <dbReference type="NCBI Taxonomy" id="126957"/>
    <lineage>
        <taxon>Eukaryota</taxon>
        <taxon>Metazoa</taxon>
        <taxon>Ecdysozoa</taxon>
        <taxon>Arthropoda</taxon>
        <taxon>Myriapoda</taxon>
        <taxon>Chilopoda</taxon>
        <taxon>Pleurostigmophora</taxon>
        <taxon>Geophilomorpha</taxon>
        <taxon>Linotaeniidae</taxon>
        <taxon>Strigamia</taxon>
    </lineage>
</organism>
<sequence>MKRPVSVAHLRIPGSLAYVHVPKPSRSDKLEPRAWKGVMVGYAMGTREFRIWDPISGGVFESKHVKFDEARLYKDVVKTHVGDSPFQTGHDQSMFRPSPNESSDSEDEVPPSIAPRPVRTHTIPLLDTQAIAPPPAAQRFPVHDIPLFVSTRKKDFSVATTPLRPTRVAHRVPVPHKLGWEREEMQRQTGATKGQWDVYYYALGLRTALRSRPDIKAWCEVHLKEKYKANDYDFNPVHTADSDNDDDPEQPRTEETETELEPAVDDASTETYAVRVYCASVQEPSSFEEAMSSPESDKWRAAMAEELDTLEERSVFEIKPRPSHSHILGNNIMPDKDITKSATAGVAKLDKVNFIQWAIDVQLLLKEKGLWPFVIGKQIEPNVTATQDAKDCFDRNKAKSRAIILQCQVQAIYQWQTADFTFEKVSKALLAEANRHRLTAESEKAMESTVNYYMHQKGS</sequence>
<dbReference type="Proteomes" id="UP000014500">
    <property type="component" value="Unassembled WGS sequence"/>
</dbReference>
<dbReference type="AlphaFoldDB" id="T1JC32"/>
<protein>
    <recommendedName>
        <fullName evidence="2">MBD domain-containing protein</fullName>
    </recommendedName>
</protein>
<name>T1JC32_STRMM</name>
<dbReference type="SUPFAM" id="SSF54171">
    <property type="entry name" value="DNA-binding domain"/>
    <property type="match status" value="1"/>
</dbReference>
<dbReference type="EMBL" id="JH432051">
    <property type="status" value="NOT_ANNOTATED_CDS"/>
    <property type="molecule type" value="Genomic_DNA"/>
</dbReference>
<dbReference type="HOGENOM" id="CLU_596312_0_0_1"/>
<proteinExistence type="predicted"/>
<dbReference type="InterPro" id="IPR057670">
    <property type="entry name" value="SH3_retrovirus"/>
</dbReference>
<evidence type="ECO:0000259" key="2">
    <source>
        <dbReference type="PROSITE" id="PS50982"/>
    </source>
</evidence>
<evidence type="ECO:0000313" key="4">
    <source>
        <dbReference type="Proteomes" id="UP000014500"/>
    </source>
</evidence>
<dbReference type="EnsemblMetazoa" id="SMAR011339-RA">
    <property type="protein sequence ID" value="SMAR011339-PA"/>
    <property type="gene ID" value="SMAR011339"/>
</dbReference>
<dbReference type="SMART" id="SM00391">
    <property type="entry name" value="MBD"/>
    <property type="match status" value="1"/>
</dbReference>
<dbReference type="InterPro" id="IPR016177">
    <property type="entry name" value="DNA-bd_dom_sf"/>
</dbReference>
<reference evidence="4" key="1">
    <citation type="submission" date="2011-05" db="EMBL/GenBank/DDBJ databases">
        <authorList>
            <person name="Richards S.R."/>
            <person name="Qu J."/>
            <person name="Jiang H."/>
            <person name="Jhangiani S.N."/>
            <person name="Agravi P."/>
            <person name="Goodspeed R."/>
            <person name="Gross S."/>
            <person name="Mandapat C."/>
            <person name="Jackson L."/>
            <person name="Mathew T."/>
            <person name="Pu L."/>
            <person name="Thornton R."/>
            <person name="Saada N."/>
            <person name="Wilczek-Boney K.B."/>
            <person name="Lee S."/>
            <person name="Kovar C."/>
            <person name="Wu Y."/>
            <person name="Scherer S.E."/>
            <person name="Worley K.C."/>
            <person name="Muzny D.M."/>
            <person name="Gibbs R."/>
        </authorList>
    </citation>
    <scope>NUCLEOTIDE SEQUENCE</scope>
    <source>
        <strain evidence="4">Brora</strain>
    </source>
</reference>
<feature type="compositionally biased region" description="Acidic residues" evidence="1">
    <location>
        <begin position="256"/>
        <end position="267"/>
    </location>
</feature>
<dbReference type="Pfam" id="PF01429">
    <property type="entry name" value="MBD"/>
    <property type="match status" value="1"/>
</dbReference>
<dbReference type="PROSITE" id="PS50982">
    <property type="entry name" value="MBD"/>
    <property type="match status" value="1"/>
</dbReference>
<dbReference type="GO" id="GO:0003677">
    <property type="term" value="F:DNA binding"/>
    <property type="evidence" value="ECO:0007669"/>
    <property type="project" value="InterPro"/>
</dbReference>
<accession>T1JC32</accession>